<keyword evidence="5" id="KW-1185">Reference proteome</keyword>
<dbReference type="PROSITE" id="PS50297">
    <property type="entry name" value="ANK_REP_REGION"/>
    <property type="match status" value="2"/>
</dbReference>
<keyword evidence="2 3" id="KW-0040">ANK repeat</keyword>
<accession>A0AA88KRX8</accession>
<dbReference type="PANTHER" id="PTHR24198:SF165">
    <property type="entry name" value="ANKYRIN REPEAT-CONTAINING PROTEIN-RELATED"/>
    <property type="match status" value="1"/>
</dbReference>
<name>A0AA88KRX8_ARTSF</name>
<dbReference type="SMART" id="SM00248">
    <property type="entry name" value="ANK"/>
    <property type="match status" value="5"/>
</dbReference>
<dbReference type="Proteomes" id="UP001187531">
    <property type="component" value="Unassembled WGS sequence"/>
</dbReference>
<dbReference type="EMBL" id="JAVRJZ010000067">
    <property type="protein sequence ID" value="KAK2703814.1"/>
    <property type="molecule type" value="Genomic_DNA"/>
</dbReference>
<dbReference type="PANTHER" id="PTHR24198">
    <property type="entry name" value="ANKYRIN REPEAT AND PROTEIN KINASE DOMAIN-CONTAINING PROTEIN"/>
    <property type="match status" value="1"/>
</dbReference>
<evidence type="ECO:0000313" key="4">
    <source>
        <dbReference type="EMBL" id="KAK2703813.1"/>
    </source>
</evidence>
<gene>
    <name evidence="4" type="ORF">QYM36_017757</name>
</gene>
<dbReference type="Gene3D" id="1.25.40.20">
    <property type="entry name" value="Ankyrin repeat-containing domain"/>
    <property type="match status" value="1"/>
</dbReference>
<evidence type="ECO:0000256" key="3">
    <source>
        <dbReference type="PROSITE-ProRule" id="PRU00023"/>
    </source>
</evidence>
<dbReference type="EMBL" id="JAVRJZ010000067">
    <property type="protein sequence ID" value="KAK2703813.1"/>
    <property type="molecule type" value="Genomic_DNA"/>
</dbReference>
<evidence type="ECO:0000313" key="5">
    <source>
        <dbReference type="Proteomes" id="UP001187531"/>
    </source>
</evidence>
<evidence type="ECO:0000256" key="1">
    <source>
        <dbReference type="ARBA" id="ARBA00022737"/>
    </source>
</evidence>
<dbReference type="InterPro" id="IPR002110">
    <property type="entry name" value="Ankyrin_rpt"/>
</dbReference>
<protein>
    <submittedName>
        <fullName evidence="4">Uncharacterized protein</fullName>
    </submittedName>
</protein>
<evidence type="ECO:0000256" key="2">
    <source>
        <dbReference type="ARBA" id="ARBA00023043"/>
    </source>
</evidence>
<organism evidence="4 5">
    <name type="scientific">Artemia franciscana</name>
    <name type="common">Brine shrimp</name>
    <name type="synonym">Artemia sanfranciscana</name>
    <dbReference type="NCBI Taxonomy" id="6661"/>
    <lineage>
        <taxon>Eukaryota</taxon>
        <taxon>Metazoa</taxon>
        <taxon>Ecdysozoa</taxon>
        <taxon>Arthropoda</taxon>
        <taxon>Crustacea</taxon>
        <taxon>Branchiopoda</taxon>
        <taxon>Anostraca</taxon>
        <taxon>Artemiidae</taxon>
        <taxon>Artemia</taxon>
    </lineage>
</organism>
<dbReference type="PROSITE" id="PS50088">
    <property type="entry name" value="ANK_REPEAT"/>
    <property type="match status" value="2"/>
</dbReference>
<dbReference type="AlphaFoldDB" id="A0AA88KRX8"/>
<dbReference type="InterPro" id="IPR036770">
    <property type="entry name" value="Ankyrin_rpt-contain_sf"/>
</dbReference>
<comment type="caution">
    <text evidence="4">The sequence shown here is derived from an EMBL/GenBank/DDBJ whole genome shotgun (WGS) entry which is preliminary data.</text>
</comment>
<feature type="repeat" description="ANK" evidence="3">
    <location>
        <begin position="36"/>
        <end position="68"/>
    </location>
</feature>
<keyword evidence="1" id="KW-0677">Repeat</keyword>
<dbReference type="Pfam" id="PF00023">
    <property type="entry name" value="Ank"/>
    <property type="match status" value="1"/>
</dbReference>
<sequence>MANPKILELYFAIKSKNYQLIKDILRNGCNIDARFRDSTALSVAILSDDVEIVDILLEGGANPDLRSRDPSGRLEPPIVSACRKGNFKIVQLLLVWSADINATDFYGHTALWVACKHLYIEIIDLLLENGAGPRTPSLWSECPLYATTKEMETSVQTRETIAKKLILAGFRSKCKDKLGRDAFYWSVLNGSNKTAILILRSGYRPTRKIINENEQLFTKMSLDFLELLVDTVENIPSLLELSKLVVCDRVQSTTERRQIRALISNLELPRTLVRYLLKDPFDV</sequence>
<dbReference type="Pfam" id="PF12796">
    <property type="entry name" value="Ank_2"/>
    <property type="match status" value="1"/>
</dbReference>
<dbReference type="SUPFAM" id="SSF48403">
    <property type="entry name" value="Ankyrin repeat"/>
    <property type="match status" value="1"/>
</dbReference>
<feature type="repeat" description="ANK" evidence="3">
    <location>
        <begin position="106"/>
        <end position="138"/>
    </location>
</feature>
<proteinExistence type="predicted"/>
<reference evidence="4" key="1">
    <citation type="submission" date="2023-07" db="EMBL/GenBank/DDBJ databases">
        <title>Chromosome-level genome assembly of Artemia franciscana.</title>
        <authorList>
            <person name="Jo E."/>
        </authorList>
    </citation>
    <scope>NUCLEOTIDE SEQUENCE</scope>
    <source>
        <tissue evidence="4">Whole body</tissue>
    </source>
</reference>